<evidence type="ECO:0000313" key="7">
    <source>
        <dbReference type="EMBL" id="MCS3917763.1"/>
    </source>
</evidence>
<dbReference type="EMBL" id="JANUCP010000001">
    <property type="protein sequence ID" value="MCS3917763.1"/>
    <property type="molecule type" value="Genomic_DNA"/>
</dbReference>
<keyword evidence="8" id="KW-1185">Reference proteome</keyword>
<gene>
    <name evidence="7" type="ORF">M2350_000160</name>
</gene>
<evidence type="ECO:0000256" key="3">
    <source>
        <dbReference type="ARBA" id="ARBA00004921"/>
    </source>
</evidence>
<dbReference type="InterPro" id="IPR017850">
    <property type="entry name" value="Alkaline_phosphatase_core_sf"/>
</dbReference>
<evidence type="ECO:0000256" key="1">
    <source>
        <dbReference type="ARBA" id="ARBA00000370"/>
    </source>
</evidence>
<reference evidence="7 8" key="1">
    <citation type="submission" date="2022-08" db="EMBL/GenBank/DDBJ databases">
        <title>Bacterial and archaeal communities from various locations to study Microbial Dark Matter (Phase II).</title>
        <authorList>
            <person name="Stepanauskas R."/>
        </authorList>
    </citation>
    <scope>NUCLEOTIDE SEQUENCE [LARGE SCALE GENOMIC DNA]</scope>
    <source>
        <strain evidence="7 8">PD1</strain>
    </source>
</reference>
<dbReference type="EC" id="5.4.2.12" evidence="7"/>
<dbReference type="InterPro" id="IPR006124">
    <property type="entry name" value="Metalloenzyme"/>
</dbReference>
<protein>
    <submittedName>
        <fullName evidence="7">2,3-bisphosphoglycerate-independent phosphoglycerate mutase</fullName>
        <ecNumber evidence="7">5.4.2.12</ecNumber>
    </submittedName>
</protein>
<dbReference type="Pfam" id="PF01676">
    <property type="entry name" value="Metalloenzyme"/>
    <property type="match status" value="1"/>
</dbReference>
<dbReference type="Gene3D" id="3.40.720.10">
    <property type="entry name" value="Alkaline Phosphatase, subunit A"/>
    <property type="match status" value="2"/>
</dbReference>
<comment type="pathway">
    <text evidence="3">Carbohydrate degradation.</text>
</comment>
<name>A0ABT2EIJ3_9BACT</name>
<keyword evidence="5" id="KW-0324">Glycolysis</keyword>
<evidence type="ECO:0000256" key="4">
    <source>
        <dbReference type="ARBA" id="ARBA00005524"/>
    </source>
</evidence>
<dbReference type="InterPro" id="IPR004456">
    <property type="entry name" value="Pglycerate_mutase_ApgM"/>
</dbReference>
<dbReference type="RefSeq" id="WP_259092258.1">
    <property type="nucleotide sequence ID" value="NZ_CP130454.1"/>
</dbReference>
<dbReference type="SUPFAM" id="SSF53649">
    <property type="entry name" value="Alkaline phosphatase-like"/>
    <property type="match status" value="1"/>
</dbReference>
<comment type="similarity">
    <text evidence="4">Belongs to the BPG-independent phosphoglycerate mutase family. A-PGAM subfamily.</text>
</comment>
<evidence type="ECO:0000256" key="5">
    <source>
        <dbReference type="ARBA" id="ARBA00023152"/>
    </source>
</evidence>
<dbReference type="GO" id="GO:0004619">
    <property type="term" value="F:phosphoglycerate mutase activity"/>
    <property type="evidence" value="ECO:0007669"/>
    <property type="project" value="UniProtKB-EC"/>
</dbReference>
<dbReference type="PANTHER" id="PTHR31209">
    <property type="entry name" value="COFACTOR-INDEPENDENT PHOSPHOGLYCERATE MUTASE"/>
    <property type="match status" value="1"/>
</dbReference>
<keyword evidence="7" id="KW-0413">Isomerase</keyword>
<comment type="function">
    <text evidence="2">Catalyzes the interconversion of 2-phosphoglycerate and 3-phosphoglycerate.</text>
</comment>
<proteinExistence type="inferred from homology"/>
<comment type="caution">
    <text evidence="7">The sequence shown here is derived from an EMBL/GenBank/DDBJ whole genome shotgun (WGS) entry which is preliminary data.</text>
</comment>
<evidence type="ECO:0000313" key="8">
    <source>
        <dbReference type="Proteomes" id="UP001204798"/>
    </source>
</evidence>
<evidence type="ECO:0000256" key="2">
    <source>
        <dbReference type="ARBA" id="ARBA00002315"/>
    </source>
</evidence>
<comment type="catalytic activity">
    <reaction evidence="1">
        <text>(2R)-2-phosphoglycerate = (2R)-3-phosphoglycerate</text>
        <dbReference type="Rhea" id="RHEA:15901"/>
        <dbReference type="ChEBI" id="CHEBI:58272"/>
        <dbReference type="ChEBI" id="CHEBI:58289"/>
        <dbReference type="EC" id="5.4.2.12"/>
    </reaction>
</comment>
<evidence type="ECO:0000259" key="6">
    <source>
        <dbReference type="Pfam" id="PF01676"/>
    </source>
</evidence>
<feature type="domain" description="Metalloenzyme" evidence="6">
    <location>
        <begin position="1"/>
        <end position="362"/>
    </location>
</feature>
<accession>A0ABT2EIJ3</accession>
<sequence>MKRVMVLWDGAADEPQEALGNKTPLEAADIVQLHKLAKEGTLGWTRTILEGLPVQPEVAAMETFGYDSQLFYTGRGAFRALGADVPLGLRDVAFTLAFLATDGEKITETEVELSHDELRALMELLQEKLGDNRFRFVPLKAQRHVLLWHEGFSQLHCEPPDELKGEPINQHLPKGDNEGVIQQLIYDALELLEKHEINRKRVDEGKPPANLIWLYEPGVMPKLPSLRLVAGMIRADAVTDHIPMRGLCIAAGIRPHRPPTVDLDNLSEGYERLANFVNDLIPDTDLLIVHIREADKASHRRDPELKVFALQRFAEIFLPRLLDAVQAYDDARLLLICTHKSNSATGKHVPGEVPFLFLPRKGMSKADEFHEEAAKTVGVKVDRACELARWLLDIQTPISVC</sequence>
<dbReference type="Pfam" id="PF10143">
    <property type="entry name" value="PhosphMutase"/>
    <property type="match status" value="1"/>
</dbReference>
<dbReference type="Proteomes" id="UP001204798">
    <property type="component" value="Unassembled WGS sequence"/>
</dbReference>
<dbReference type="PANTHER" id="PTHR31209:SF4">
    <property type="entry name" value="2,3-BISPHOSPHOGLYCERATE-INDEPENDENT PHOSPHOGLYCERATE MUTASE"/>
    <property type="match status" value="1"/>
</dbReference>
<organism evidence="7 8">
    <name type="scientific">Candidatus Fervidibacter sacchari</name>
    <dbReference type="NCBI Taxonomy" id="1448929"/>
    <lineage>
        <taxon>Bacteria</taxon>
        <taxon>Candidatus Fervidibacterota</taxon>
        <taxon>Candidatus Fervidibacter</taxon>
    </lineage>
</organism>